<dbReference type="AlphaFoldDB" id="A0A5N4EZY5"/>
<dbReference type="PROSITE" id="PS51257">
    <property type="entry name" value="PROKAR_LIPOPROTEIN"/>
    <property type="match status" value="1"/>
</dbReference>
<feature type="signal peptide" evidence="1">
    <location>
        <begin position="1"/>
        <end position="17"/>
    </location>
</feature>
<feature type="chain" id="PRO_5041129986" evidence="1">
    <location>
        <begin position="18"/>
        <end position="318"/>
    </location>
</feature>
<organism evidence="2 3">
    <name type="scientific">Bacteroides ovatus</name>
    <dbReference type="NCBI Taxonomy" id="28116"/>
    <lineage>
        <taxon>Bacteria</taxon>
        <taxon>Pseudomonadati</taxon>
        <taxon>Bacteroidota</taxon>
        <taxon>Bacteroidia</taxon>
        <taxon>Bacteroidales</taxon>
        <taxon>Bacteroidaceae</taxon>
        <taxon>Bacteroides</taxon>
    </lineage>
</organism>
<gene>
    <name evidence="2" type="ORF">F3B98_00065</name>
</gene>
<dbReference type="Gene3D" id="2.60.40.2620">
    <property type="entry name" value="Fimbrillin-like"/>
    <property type="match status" value="1"/>
</dbReference>
<keyword evidence="1" id="KW-0732">Signal</keyword>
<evidence type="ECO:0000256" key="1">
    <source>
        <dbReference type="SAM" id="SignalP"/>
    </source>
</evidence>
<dbReference type="InterPro" id="IPR025049">
    <property type="entry name" value="Mfa-like_1"/>
</dbReference>
<dbReference type="Proteomes" id="UP000435985">
    <property type="component" value="Unassembled WGS sequence"/>
</dbReference>
<evidence type="ECO:0000313" key="2">
    <source>
        <dbReference type="EMBL" id="KAA4666819.1"/>
    </source>
</evidence>
<dbReference type="CDD" id="cd13121">
    <property type="entry name" value="BF2867_like_C"/>
    <property type="match status" value="1"/>
</dbReference>
<accession>A0A5N4EZY5</accession>
<evidence type="ECO:0000313" key="3">
    <source>
        <dbReference type="Proteomes" id="UP000435985"/>
    </source>
</evidence>
<dbReference type="Gene3D" id="2.60.40.2630">
    <property type="match status" value="1"/>
</dbReference>
<reference evidence="2 3" key="1">
    <citation type="journal article" date="2019" name="Nat. Med.">
        <title>A library of human gut bacterial isolates paired with longitudinal multiomics data enables mechanistic microbiome research.</title>
        <authorList>
            <person name="Poyet M."/>
            <person name="Groussin M."/>
            <person name="Gibbons S.M."/>
            <person name="Avila-Pacheco J."/>
            <person name="Jiang X."/>
            <person name="Kearney S.M."/>
            <person name="Perrotta A.R."/>
            <person name="Berdy B."/>
            <person name="Zhao S."/>
            <person name="Lieberman T.D."/>
            <person name="Swanson P.K."/>
            <person name="Smith M."/>
            <person name="Roesemann S."/>
            <person name="Alexander J.E."/>
            <person name="Rich S.A."/>
            <person name="Livny J."/>
            <person name="Vlamakis H."/>
            <person name="Clish C."/>
            <person name="Bullock K."/>
            <person name="Deik A."/>
            <person name="Scott J."/>
            <person name="Pierce K.A."/>
            <person name="Xavier R.J."/>
            <person name="Alm E.J."/>
        </authorList>
    </citation>
    <scope>NUCLEOTIDE SEQUENCE [LARGE SCALE GENOMIC DNA]</scope>
    <source>
        <strain evidence="2 3">BIOML-A14</strain>
    </source>
</reference>
<dbReference type="CDD" id="cd13120">
    <property type="entry name" value="BF2867_like_N"/>
    <property type="match status" value="1"/>
</dbReference>
<dbReference type="Pfam" id="PF13149">
    <property type="entry name" value="Mfa_like_1"/>
    <property type="match status" value="1"/>
</dbReference>
<comment type="caution">
    <text evidence="2">The sequence shown here is derived from an EMBL/GenBank/DDBJ whole genome shotgun (WGS) entry which is preliminary data.</text>
</comment>
<dbReference type="RefSeq" id="WP_149958548.1">
    <property type="nucleotide sequence ID" value="NZ_JAHYLR010000042.1"/>
</dbReference>
<dbReference type="InterPro" id="IPR042278">
    <property type="entry name" value="Mfa-like_1_N"/>
</dbReference>
<sequence length="318" mass="33852">MKLRNLSIIAAAALALAACNNDNEAVTDNWNGEIRLTSGVTSQTRSYGLDQQLGAGLEVSAWVDDSKAAPLYQNNVLTADGTGGFSYASDMYYVSSDPVNIYAIHANPTPAGEAFPASVSHEVKADQTTQTAYAASDLLYSTKRNVAPTASNVALTFYHLLSKVEVVLKRGNGAPDLTGVIVTLENTALKATFTPGKAVDMSSQPARQAMIALATDPNPATPITIPTVVTTDFDANTQYAEAIVVPQELTAGTVFIRVKLADKTSFAYKIPAGDALKLQSGKRYIYKITVDYKGLTLETNIKDWETIGAPVEGSAFQE</sequence>
<dbReference type="EMBL" id="VWFO01000001">
    <property type="protein sequence ID" value="KAA4666819.1"/>
    <property type="molecule type" value="Genomic_DNA"/>
</dbReference>
<proteinExistence type="predicted"/>
<protein>
    <submittedName>
        <fullName evidence="2">Fimbrillin family protein</fullName>
    </submittedName>
</protein>
<name>A0A5N4EZY5_BACOV</name>